<gene>
    <name evidence="2" type="ORF">GCM10018980_51410</name>
</gene>
<protein>
    <submittedName>
        <fullName evidence="2">Uncharacterized protein</fullName>
    </submittedName>
</protein>
<name>A0A919EZC8_9ACTN</name>
<evidence type="ECO:0000313" key="2">
    <source>
        <dbReference type="EMBL" id="GHG61898.1"/>
    </source>
</evidence>
<keyword evidence="3" id="KW-1185">Reference proteome</keyword>
<sequence length="267" mass="29655">MTSSEQQLDLDAIQTKTAELRQRIDRKNPWPSDNESHWMTEGWKNGTRNALDKLHTEALVAEIRRLRAELDAEQSAHRFTLRQRNNRSERLLYLRDVAKSGQKDLLVEEALNTLAASVTDHLPADADEMAASLKRDGFGADEIADICGPGVTAGEAPEPTQLRWGLDDVMWGDDDTITVLLSGPAGEPYWLELDPERAAALRTDLAGPDGEEADRCGARHHQYPDTVCTEPPGHYRRDVDPHAGPLVIDGRERGGAAWDEPAADRRP</sequence>
<proteinExistence type="predicted"/>
<accession>A0A919EZC8</accession>
<dbReference type="Proteomes" id="UP000619355">
    <property type="component" value="Unassembled WGS sequence"/>
</dbReference>
<feature type="region of interest" description="Disordered" evidence="1">
    <location>
        <begin position="222"/>
        <end position="267"/>
    </location>
</feature>
<dbReference type="RefSeq" id="WP_189984577.1">
    <property type="nucleotide sequence ID" value="NZ_BNBF01000017.1"/>
</dbReference>
<evidence type="ECO:0000256" key="1">
    <source>
        <dbReference type="SAM" id="MobiDB-lite"/>
    </source>
</evidence>
<dbReference type="EMBL" id="BNBF01000017">
    <property type="protein sequence ID" value="GHG61898.1"/>
    <property type="molecule type" value="Genomic_DNA"/>
</dbReference>
<evidence type="ECO:0000313" key="3">
    <source>
        <dbReference type="Proteomes" id="UP000619355"/>
    </source>
</evidence>
<comment type="caution">
    <text evidence="2">The sequence shown here is derived from an EMBL/GenBank/DDBJ whole genome shotgun (WGS) entry which is preliminary data.</text>
</comment>
<reference evidence="3" key="1">
    <citation type="journal article" date="2019" name="Int. J. Syst. Evol. Microbiol.">
        <title>The Global Catalogue of Microorganisms (GCM) 10K type strain sequencing project: providing services to taxonomists for standard genome sequencing and annotation.</title>
        <authorList>
            <consortium name="The Broad Institute Genomics Platform"/>
            <consortium name="The Broad Institute Genome Sequencing Center for Infectious Disease"/>
            <person name="Wu L."/>
            <person name="Ma J."/>
        </authorList>
    </citation>
    <scope>NUCLEOTIDE SEQUENCE [LARGE SCALE GENOMIC DNA]</scope>
    <source>
        <strain evidence="3">JCM 4253</strain>
    </source>
</reference>
<organism evidence="2 3">
    <name type="scientific">Streptomyces capoamus</name>
    <dbReference type="NCBI Taxonomy" id="68183"/>
    <lineage>
        <taxon>Bacteria</taxon>
        <taxon>Bacillati</taxon>
        <taxon>Actinomycetota</taxon>
        <taxon>Actinomycetes</taxon>
        <taxon>Kitasatosporales</taxon>
        <taxon>Streptomycetaceae</taxon>
        <taxon>Streptomyces</taxon>
    </lineage>
</organism>
<dbReference type="AlphaFoldDB" id="A0A919EZC8"/>